<evidence type="ECO:0000313" key="1">
    <source>
        <dbReference type="EMBL" id="CAI2372333.1"/>
    </source>
</evidence>
<organism evidence="1 2">
    <name type="scientific">Euplotes crassus</name>
    <dbReference type="NCBI Taxonomy" id="5936"/>
    <lineage>
        <taxon>Eukaryota</taxon>
        <taxon>Sar</taxon>
        <taxon>Alveolata</taxon>
        <taxon>Ciliophora</taxon>
        <taxon>Intramacronucleata</taxon>
        <taxon>Spirotrichea</taxon>
        <taxon>Hypotrichia</taxon>
        <taxon>Euplotida</taxon>
        <taxon>Euplotidae</taxon>
        <taxon>Moneuplotes</taxon>
    </lineage>
</organism>
<dbReference type="Proteomes" id="UP001295684">
    <property type="component" value="Unassembled WGS sequence"/>
</dbReference>
<accession>A0AAD1UR87</accession>
<keyword evidence="2" id="KW-1185">Reference proteome</keyword>
<dbReference type="EMBL" id="CAMPGE010013614">
    <property type="protein sequence ID" value="CAI2372333.1"/>
    <property type="molecule type" value="Genomic_DNA"/>
</dbReference>
<name>A0AAD1UR87_EUPCR</name>
<gene>
    <name evidence="1" type="ORF">ECRASSUSDP1_LOCUS13662</name>
</gene>
<proteinExistence type="predicted"/>
<reference evidence="1" key="1">
    <citation type="submission" date="2023-07" db="EMBL/GenBank/DDBJ databases">
        <authorList>
            <consortium name="AG Swart"/>
            <person name="Singh M."/>
            <person name="Singh A."/>
            <person name="Seah K."/>
            <person name="Emmerich C."/>
        </authorList>
    </citation>
    <scope>NUCLEOTIDE SEQUENCE</scope>
    <source>
        <strain evidence="1">DP1</strain>
    </source>
</reference>
<comment type="caution">
    <text evidence="1">The sequence shown here is derived from an EMBL/GenBank/DDBJ whole genome shotgun (WGS) entry which is preliminary data.</text>
</comment>
<sequence length="293" mass="33790">MIAYLLSPLILFRVMFIFLRPQEATKCVKYSISSISWLFISLLAMFRISRDLFLGKASKILWSPLTFIELKDRFILLQTFLALRNLCIPSLQFLVISFRLRLMSCNTECRLMLSRILDAPLLPKQFPLRSSDMSAFRFLRALDSFGQISGPRRFPLRSKNWMYLRSPKFFSMISAWLLVMDTFDNQSFLKESLPLFKILSTQNFCHCLSGTQWERNLGFQLILKISIVLILLKCSSKSPNGKWISVISTLAAFLRMLVNILSNLLILGRPILGGSSLFSSFSLFSSLSIYQRL</sequence>
<dbReference type="AlphaFoldDB" id="A0AAD1UR87"/>
<protein>
    <submittedName>
        <fullName evidence="1">Uncharacterized protein</fullName>
    </submittedName>
</protein>
<evidence type="ECO:0000313" key="2">
    <source>
        <dbReference type="Proteomes" id="UP001295684"/>
    </source>
</evidence>